<evidence type="ECO:0000313" key="7">
    <source>
        <dbReference type="Proteomes" id="UP000638836"/>
    </source>
</evidence>
<evidence type="ECO:0000256" key="1">
    <source>
        <dbReference type="ARBA" id="ARBA00022576"/>
    </source>
</evidence>
<dbReference type="NCBIfam" id="NF002797">
    <property type="entry name" value="PRK02936.1"/>
    <property type="match status" value="1"/>
</dbReference>
<dbReference type="EC" id="2.6.1.11" evidence="5"/>
<dbReference type="Gene3D" id="3.90.1150.10">
    <property type="entry name" value="Aspartate Aminotransferase, domain 1"/>
    <property type="match status" value="1"/>
</dbReference>
<comment type="pathway">
    <text evidence="5">Amino-acid biosynthesis; L-arginine biosynthesis; N(2)-acetyl-L-ornithine from L-glutamate: step 4/4.</text>
</comment>
<organism evidence="6 7">
    <name type="scientific">Carnobacterium inhibens</name>
    <dbReference type="NCBI Taxonomy" id="147709"/>
    <lineage>
        <taxon>Bacteria</taxon>
        <taxon>Bacillati</taxon>
        <taxon>Bacillota</taxon>
        <taxon>Bacilli</taxon>
        <taxon>Lactobacillales</taxon>
        <taxon>Carnobacteriaceae</taxon>
        <taxon>Carnobacterium</taxon>
    </lineage>
</organism>
<comment type="cofactor">
    <cofactor evidence="5">
        <name>pyridoxal 5'-phosphate</name>
        <dbReference type="ChEBI" id="CHEBI:597326"/>
    </cofactor>
    <text evidence="5">Binds 1 pyridoxal phosphate per subunit.</text>
</comment>
<keyword evidence="4 5" id="KW-0663">Pyridoxal phosphate</keyword>
<name>A0ABR7TCK4_9LACT</name>
<comment type="subunit">
    <text evidence="5">Homodimer.</text>
</comment>
<dbReference type="SUPFAM" id="SSF53383">
    <property type="entry name" value="PLP-dependent transferases"/>
    <property type="match status" value="1"/>
</dbReference>
<dbReference type="PIRSF" id="PIRSF000521">
    <property type="entry name" value="Transaminase_4ab_Lys_Orn"/>
    <property type="match status" value="1"/>
</dbReference>
<evidence type="ECO:0000256" key="4">
    <source>
        <dbReference type="ARBA" id="ARBA00022898"/>
    </source>
</evidence>
<dbReference type="InterPro" id="IPR049704">
    <property type="entry name" value="Aminotrans_3_PPA_site"/>
</dbReference>
<dbReference type="NCBIfam" id="TIGR00707">
    <property type="entry name" value="argD"/>
    <property type="match status" value="1"/>
</dbReference>
<evidence type="ECO:0000256" key="3">
    <source>
        <dbReference type="ARBA" id="ARBA00022679"/>
    </source>
</evidence>
<dbReference type="EMBL" id="WNJQ01000006">
    <property type="protein sequence ID" value="MBC9825708.1"/>
    <property type="molecule type" value="Genomic_DNA"/>
</dbReference>
<dbReference type="Gene3D" id="3.40.640.10">
    <property type="entry name" value="Type I PLP-dependent aspartate aminotransferase-like (Major domain)"/>
    <property type="match status" value="1"/>
</dbReference>
<keyword evidence="5" id="KW-0963">Cytoplasm</keyword>
<evidence type="ECO:0000256" key="5">
    <source>
        <dbReference type="HAMAP-Rule" id="MF_01107"/>
    </source>
</evidence>
<comment type="similarity">
    <text evidence="5">Belongs to the class-III pyridoxal-phosphate-dependent aminotransferase family. ArgD subfamily.</text>
</comment>
<dbReference type="InterPro" id="IPR004636">
    <property type="entry name" value="AcOrn/SuccOrn_fam"/>
</dbReference>
<keyword evidence="3 5" id="KW-0808">Transferase</keyword>
<proteinExistence type="inferred from homology"/>
<dbReference type="InterPro" id="IPR015421">
    <property type="entry name" value="PyrdxlP-dep_Trfase_major"/>
</dbReference>
<keyword evidence="2 5" id="KW-0028">Amino-acid biosynthesis</keyword>
<dbReference type="NCBIfam" id="NF002325">
    <property type="entry name" value="PRK01278.1"/>
    <property type="match status" value="1"/>
</dbReference>
<evidence type="ECO:0000256" key="2">
    <source>
        <dbReference type="ARBA" id="ARBA00022605"/>
    </source>
</evidence>
<evidence type="ECO:0000313" key="6">
    <source>
        <dbReference type="EMBL" id="MBC9825708.1"/>
    </source>
</evidence>
<comment type="subcellular location">
    <subcellularLocation>
        <location evidence="5">Cytoplasm</location>
    </subcellularLocation>
</comment>
<dbReference type="RefSeq" id="WP_187948894.1">
    <property type="nucleotide sequence ID" value="NZ_WNJQ01000006.1"/>
</dbReference>
<gene>
    <name evidence="5" type="primary">argD</name>
    <name evidence="6" type="ORF">GLO26_07705</name>
</gene>
<feature type="modified residue" description="N6-(pyridoxal phosphate)lysine" evidence="5">
    <location>
        <position position="248"/>
    </location>
</feature>
<dbReference type="Pfam" id="PF00202">
    <property type="entry name" value="Aminotran_3"/>
    <property type="match status" value="1"/>
</dbReference>
<protein>
    <recommendedName>
        <fullName evidence="5">Acetylornithine aminotransferase</fullName>
        <shortName evidence="5">ACOAT</shortName>
        <ecNumber evidence="5">2.6.1.11</ecNumber>
    </recommendedName>
</protein>
<reference evidence="6 7" key="1">
    <citation type="journal article" date="2020" name="Microorganisms">
        <title>New Insight into Antimicrobial Compounds from Food and Marine-Sourced Carnobacterium Species through Phenotype and Genome Analyses.</title>
        <authorList>
            <person name="Begrem S."/>
            <person name="Ivaniuk F."/>
            <person name="Gigout-Chevalier F."/>
            <person name="Kolypczuk L."/>
            <person name="Bonnetot S."/>
            <person name="Leroi F."/>
            <person name="Grovel O."/>
            <person name="Delbarre-Ladrat C."/>
            <person name="Passerini D."/>
        </authorList>
    </citation>
    <scope>NUCLEOTIDE SEQUENCE [LARGE SCALE GENOMIC DNA]</scope>
    <source>
        <strain evidence="6 7">MIP2551</strain>
    </source>
</reference>
<dbReference type="HAMAP" id="MF_01107">
    <property type="entry name" value="ArgD_aminotrans_3"/>
    <property type="match status" value="1"/>
</dbReference>
<feature type="binding site" evidence="5">
    <location>
        <position position="137"/>
    </location>
    <ligand>
        <name>N(2)-acetyl-L-ornithine</name>
        <dbReference type="ChEBI" id="CHEBI:57805"/>
    </ligand>
</feature>
<dbReference type="PROSITE" id="PS00600">
    <property type="entry name" value="AA_TRANSFER_CLASS_3"/>
    <property type="match status" value="1"/>
</dbReference>
<dbReference type="PANTHER" id="PTHR11986">
    <property type="entry name" value="AMINOTRANSFERASE CLASS III"/>
    <property type="match status" value="1"/>
</dbReference>
<keyword evidence="7" id="KW-1185">Reference proteome</keyword>
<dbReference type="InterPro" id="IPR015422">
    <property type="entry name" value="PyrdxlP-dep_Trfase_small"/>
</dbReference>
<dbReference type="GO" id="GO:0003992">
    <property type="term" value="F:N2-acetyl-L-ornithine:2-oxoglutarate 5-aminotransferase activity"/>
    <property type="evidence" value="ECO:0007669"/>
    <property type="project" value="UniProtKB-EC"/>
</dbReference>
<feature type="binding site" evidence="5">
    <location>
        <begin position="219"/>
        <end position="222"/>
    </location>
    <ligand>
        <name>pyridoxal 5'-phosphate</name>
        <dbReference type="ChEBI" id="CHEBI:597326"/>
    </ligand>
</feature>
<feature type="binding site" evidence="5">
    <location>
        <begin position="101"/>
        <end position="102"/>
    </location>
    <ligand>
        <name>pyridoxal 5'-phosphate</name>
        <dbReference type="ChEBI" id="CHEBI:597326"/>
    </ligand>
</feature>
<dbReference type="InterPro" id="IPR015424">
    <property type="entry name" value="PyrdxlP-dep_Trfase"/>
</dbReference>
<feature type="binding site" evidence="5">
    <location>
        <position position="277"/>
    </location>
    <ligand>
        <name>pyridoxal 5'-phosphate</name>
        <dbReference type="ChEBI" id="CHEBI:597326"/>
    </ligand>
</feature>
<dbReference type="PANTHER" id="PTHR11986:SF79">
    <property type="entry name" value="ACETYLORNITHINE AMINOTRANSFERASE, MITOCHONDRIAL"/>
    <property type="match status" value="1"/>
</dbReference>
<keyword evidence="1 5" id="KW-0032">Aminotransferase</keyword>
<feature type="binding site" evidence="5">
    <location>
        <position position="134"/>
    </location>
    <ligand>
        <name>pyridoxal 5'-phosphate</name>
        <dbReference type="ChEBI" id="CHEBI:597326"/>
    </ligand>
</feature>
<comment type="miscellaneous">
    <text evidence="5">May also have succinyldiaminopimelate aminotransferase activity, thus carrying out the corresponding step in lysine biosynthesis.</text>
</comment>
<dbReference type="InterPro" id="IPR005814">
    <property type="entry name" value="Aminotrans_3"/>
</dbReference>
<keyword evidence="5" id="KW-0055">Arginine biosynthesis</keyword>
<feature type="binding site" evidence="5">
    <location>
        <position position="276"/>
    </location>
    <ligand>
        <name>N(2)-acetyl-L-ornithine</name>
        <dbReference type="ChEBI" id="CHEBI:57805"/>
    </ligand>
</feature>
<accession>A0ABR7TCK4</accession>
<dbReference type="CDD" id="cd00610">
    <property type="entry name" value="OAT_like"/>
    <property type="match status" value="1"/>
</dbReference>
<comment type="catalytic activity">
    <reaction evidence="5">
        <text>N(2)-acetyl-L-ornithine + 2-oxoglutarate = N-acetyl-L-glutamate 5-semialdehyde + L-glutamate</text>
        <dbReference type="Rhea" id="RHEA:18049"/>
        <dbReference type="ChEBI" id="CHEBI:16810"/>
        <dbReference type="ChEBI" id="CHEBI:29123"/>
        <dbReference type="ChEBI" id="CHEBI:29985"/>
        <dbReference type="ChEBI" id="CHEBI:57805"/>
        <dbReference type="EC" id="2.6.1.11"/>
    </reaction>
</comment>
<dbReference type="InterPro" id="IPR050103">
    <property type="entry name" value="Class-III_PLP-dep_AT"/>
</dbReference>
<dbReference type="Proteomes" id="UP000638836">
    <property type="component" value="Unassembled WGS sequence"/>
</dbReference>
<sequence length="400" mass="44063">MAKEEKQPALMATYARFPITIVKGKGSYVWNDKNEAYLDFTSGIATCNLGHVPEQVSQKVHQQLELLWHCSNLYEIPAQTKLAEALIQQSLFDQVFFCNSGAEANEAALKIARKYAKDQGHPERTAVVSFKQSFHGRTYATMSVTGQEKIQVGYDPLMSDVRFLAFNKDSDLEKIHDGKTAAVLLELVQGEGGVNPAQKDWLHSLQAICKANDILLIVDEVQTGMGRTGELFAYEHYEIEPDVMTLAKGLGSGFPIGAMLAKGTVAASFTPGTHGTTFGGNPLVATAGLATLTEMTMPSFMEEVKQKAADFKEQLNQLADQYSVITKVKGIGFLIGIEVSVEARKLVTMLQQHHVLTLTAGDSVLRILPPLTVTSREIEYFIQKLELVLIEIQRENKPIN</sequence>
<comment type="caution">
    <text evidence="6">The sequence shown here is derived from an EMBL/GenBank/DDBJ whole genome shotgun (WGS) entry which is preliminary data.</text>
</comment>